<proteinExistence type="inferred from homology"/>
<accession>A0ABD0XAC2</accession>
<evidence type="ECO:0000256" key="1">
    <source>
        <dbReference type="ARBA" id="ARBA00006347"/>
    </source>
</evidence>
<sequence>MQRGTRHTGGHRHQPTCQHMKNCSTESTLCCLYLYELKMLFYLIFSLLATSVKAKDGTIPKLIDVTAADAFIEAAEVVVIGFFENPSEESFGYKEFVEAVEKVKPIPVAVCSDKEAWAKFNIVSDTIALLRKADNHQENLQLSETKKVEADGLARFITMNDIRYITEYNQVTAVGLFQSEVKTHMLLFANRGSADYEVLKDRLRALAPEFVGKFLFVLIHGIKSNEKSLGYFGLTARDLPRIGIYDSNSDMKWLMPEGEISTERVREFCQSFIEGKLKDVKQAGVSDTKTEL</sequence>
<evidence type="ECO:0008006" key="4">
    <source>
        <dbReference type="Google" id="ProtNLM"/>
    </source>
</evidence>
<evidence type="ECO:0000313" key="2">
    <source>
        <dbReference type="EMBL" id="KAL1005844.1"/>
    </source>
</evidence>
<evidence type="ECO:0000313" key="3">
    <source>
        <dbReference type="Proteomes" id="UP001557470"/>
    </source>
</evidence>
<dbReference type="PANTHER" id="PTHR18929">
    <property type="entry name" value="PROTEIN DISULFIDE ISOMERASE"/>
    <property type="match status" value="1"/>
</dbReference>
<dbReference type="SUPFAM" id="SSF52833">
    <property type="entry name" value="Thioredoxin-like"/>
    <property type="match status" value="2"/>
</dbReference>
<reference evidence="2 3" key="1">
    <citation type="submission" date="2024-06" db="EMBL/GenBank/DDBJ databases">
        <authorList>
            <person name="Pan Q."/>
            <person name="Wen M."/>
            <person name="Jouanno E."/>
            <person name="Zahm M."/>
            <person name="Klopp C."/>
            <person name="Cabau C."/>
            <person name="Louis A."/>
            <person name="Berthelot C."/>
            <person name="Parey E."/>
            <person name="Roest Crollius H."/>
            <person name="Montfort J."/>
            <person name="Robinson-Rechavi M."/>
            <person name="Bouchez O."/>
            <person name="Lampietro C."/>
            <person name="Lopez Roques C."/>
            <person name="Donnadieu C."/>
            <person name="Postlethwait J."/>
            <person name="Bobe J."/>
            <person name="Verreycken H."/>
            <person name="Guiguen Y."/>
        </authorList>
    </citation>
    <scope>NUCLEOTIDE SEQUENCE [LARGE SCALE GENOMIC DNA]</scope>
    <source>
        <strain evidence="2">Up_M1</strain>
        <tissue evidence="2">Testis</tissue>
    </source>
</reference>
<dbReference type="CDD" id="cd02982">
    <property type="entry name" value="PDI_b'_family"/>
    <property type="match status" value="1"/>
</dbReference>
<dbReference type="InterPro" id="IPR036249">
    <property type="entry name" value="Thioredoxin-like_sf"/>
</dbReference>
<dbReference type="EMBL" id="JAGEUA010000002">
    <property type="protein sequence ID" value="KAL1005844.1"/>
    <property type="molecule type" value="Genomic_DNA"/>
</dbReference>
<comment type="similarity">
    <text evidence="1">Belongs to the protein disulfide isomerase family.</text>
</comment>
<dbReference type="Proteomes" id="UP001557470">
    <property type="component" value="Unassembled WGS sequence"/>
</dbReference>
<keyword evidence="3" id="KW-1185">Reference proteome</keyword>
<comment type="caution">
    <text evidence="2">The sequence shown here is derived from an EMBL/GenBank/DDBJ whole genome shotgun (WGS) entry which is preliminary data.</text>
</comment>
<dbReference type="PANTHER" id="PTHR18929:SF253">
    <property type="entry name" value="ENDOPLASMIC RETICULUM RESIDENT PROTEIN 27"/>
    <property type="match status" value="1"/>
</dbReference>
<dbReference type="Gene3D" id="3.40.30.10">
    <property type="entry name" value="Glutaredoxin"/>
    <property type="match status" value="2"/>
</dbReference>
<dbReference type="CDD" id="cd02981">
    <property type="entry name" value="PDI_b_family"/>
    <property type="match status" value="1"/>
</dbReference>
<organism evidence="2 3">
    <name type="scientific">Umbra pygmaea</name>
    <name type="common">Eastern mudminnow</name>
    <dbReference type="NCBI Taxonomy" id="75934"/>
    <lineage>
        <taxon>Eukaryota</taxon>
        <taxon>Metazoa</taxon>
        <taxon>Chordata</taxon>
        <taxon>Craniata</taxon>
        <taxon>Vertebrata</taxon>
        <taxon>Euteleostomi</taxon>
        <taxon>Actinopterygii</taxon>
        <taxon>Neopterygii</taxon>
        <taxon>Teleostei</taxon>
        <taxon>Protacanthopterygii</taxon>
        <taxon>Esociformes</taxon>
        <taxon>Umbridae</taxon>
        <taxon>Umbra</taxon>
    </lineage>
</organism>
<protein>
    <recommendedName>
        <fullName evidence="4">Endoplasmic reticulum resident protein 27</fullName>
    </recommendedName>
</protein>
<dbReference type="Pfam" id="PF13848">
    <property type="entry name" value="Thioredoxin_6"/>
    <property type="match status" value="1"/>
</dbReference>
<gene>
    <name evidence="2" type="ORF">UPYG_G00064670</name>
</gene>
<dbReference type="AlphaFoldDB" id="A0ABD0XAC2"/>
<name>A0ABD0XAC2_UMBPY</name>